<evidence type="ECO:0000313" key="2">
    <source>
        <dbReference type="Proteomes" id="UP000008063"/>
    </source>
</evidence>
<dbReference type="EMBL" id="GL945474">
    <property type="protein sequence ID" value="EGO04201.1"/>
    <property type="molecule type" value="Genomic_DNA"/>
</dbReference>
<protein>
    <submittedName>
        <fullName evidence="1">Uncharacterized protein</fullName>
    </submittedName>
</protein>
<keyword evidence="2" id="KW-1185">Reference proteome</keyword>
<dbReference type="InParanoid" id="F8PF95"/>
<accession>F8PF95</accession>
<organism evidence="2">
    <name type="scientific">Serpula lacrymans var. lacrymans (strain S7.3)</name>
    <name type="common">Dry rot fungus</name>
    <dbReference type="NCBI Taxonomy" id="936435"/>
    <lineage>
        <taxon>Eukaryota</taxon>
        <taxon>Fungi</taxon>
        <taxon>Dikarya</taxon>
        <taxon>Basidiomycota</taxon>
        <taxon>Agaricomycotina</taxon>
        <taxon>Agaricomycetes</taxon>
        <taxon>Agaricomycetidae</taxon>
        <taxon>Boletales</taxon>
        <taxon>Coniophorineae</taxon>
        <taxon>Serpulaceae</taxon>
        <taxon>Serpula</taxon>
    </lineage>
</organism>
<evidence type="ECO:0000313" key="1">
    <source>
        <dbReference type="EMBL" id="EGO04201.1"/>
    </source>
</evidence>
<gene>
    <name evidence="1" type="ORF">SERLA73DRAFT_173642</name>
</gene>
<dbReference type="Proteomes" id="UP000008063">
    <property type="component" value="Unassembled WGS sequence"/>
</dbReference>
<reference evidence="2" key="1">
    <citation type="journal article" date="2011" name="Science">
        <title>The plant cell wall-decomposing machinery underlies the functional diversity of forest fungi.</title>
        <authorList>
            <person name="Eastwood D.C."/>
            <person name="Floudas D."/>
            <person name="Binder M."/>
            <person name="Majcherczyk A."/>
            <person name="Schneider P."/>
            <person name="Aerts A."/>
            <person name="Asiegbu F.O."/>
            <person name="Baker S.E."/>
            <person name="Barry K."/>
            <person name="Bendiksby M."/>
            <person name="Blumentritt M."/>
            <person name="Coutinho P.M."/>
            <person name="Cullen D."/>
            <person name="de Vries R.P."/>
            <person name="Gathman A."/>
            <person name="Goodell B."/>
            <person name="Henrissat B."/>
            <person name="Ihrmark K."/>
            <person name="Kauserud H."/>
            <person name="Kohler A."/>
            <person name="LaButti K."/>
            <person name="Lapidus A."/>
            <person name="Lavin J.L."/>
            <person name="Lee Y.-H."/>
            <person name="Lindquist E."/>
            <person name="Lilly W."/>
            <person name="Lucas S."/>
            <person name="Morin E."/>
            <person name="Murat C."/>
            <person name="Oguiza J.A."/>
            <person name="Park J."/>
            <person name="Pisabarro A.G."/>
            <person name="Riley R."/>
            <person name="Rosling A."/>
            <person name="Salamov A."/>
            <person name="Schmidt O."/>
            <person name="Schmutz J."/>
            <person name="Skrede I."/>
            <person name="Stenlid J."/>
            <person name="Wiebenga A."/>
            <person name="Xie X."/>
            <person name="Kuees U."/>
            <person name="Hibbett D.S."/>
            <person name="Hoffmeister D."/>
            <person name="Hoegberg N."/>
            <person name="Martin F."/>
            <person name="Grigoriev I.V."/>
            <person name="Watkinson S.C."/>
        </authorList>
    </citation>
    <scope>NUCLEOTIDE SEQUENCE [LARGE SCALE GENOMIC DNA]</scope>
    <source>
        <strain evidence="2">strain S7.3</strain>
    </source>
</reference>
<name>F8PF95_SERL3</name>
<dbReference type="HOGENOM" id="CLU_2741584_0_0_1"/>
<dbReference type="AlphaFoldDB" id="F8PF95"/>
<sequence length="71" mass="8141">MSSLVHKTRLDFYCLKHFAQCVVRLGDNPWRAQHFTSNRADVLQMVLPFSVGLTRSKGHDDNNDINSIIII</sequence>
<proteinExistence type="predicted"/>